<dbReference type="SMART" id="SM00862">
    <property type="entry name" value="Trans_reg_C"/>
    <property type="match status" value="1"/>
</dbReference>
<evidence type="ECO:0000256" key="5">
    <source>
        <dbReference type="PROSITE-ProRule" id="PRU01091"/>
    </source>
</evidence>
<keyword evidence="9" id="KW-1185">Reference proteome</keyword>
<keyword evidence="1 4" id="KW-0597">Phosphoprotein</keyword>
<dbReference type="CDD" id="cd00383">
    <property type="entry name" value="trans_reg_C"/>
    <property type="match status" value="1"/>
</dbReference>
<dbReference type="CDD" id="cd17574">
    <property type="entry name" value="REC_OmpR"/>
    <property type="match status" value="1"/>
</dbReference>
<dbReference type="InterPro" id="IPR001867">
    <property type="entry name" value="OmpR/PhoB-type_DNA-bd"/>
</dbReference>
<accession>A0ABW0JD62</accession>
<dbReference type="InterPro" id="IPR036388">
    <property type="entry name" value="WH-like_DNA-bd_sf"/>
</dbReference>
<dbReference type="Gene3D" id="3.40.50.2300">
    <property type="match status" value="1"/>
</dbReference>
<keyword evidence="3 5" id="KW-0238">DNA-binding</keyword>
<organism evidence="8 9">
    <name type="scientific">Paraburkholderia denitrificans</name>
    <dbReference type="NCBI Taxonomy" id="694025"/>
    <lineage>
        <taxon>Bacteria</taxon>
        <taxon>Pseudomonadati</taxon>
        <taxon>Pseudomonadota</taxon>
        <taxon>Betaproteobacteria</taxon>
        <taxon>Burkholderiales</taxon>
        <taxon>Burkholderiaceae</taxon>
        <taxon>Paraburkholderia</taxon>
    </lineage>
</organism>
<evidence type="ECO:0000256" key="4">
    <source>
        <dbReference type="PROSITE-ProRule" id="PRU00169"/>
    </source>
</evidence>
<reference evidence="9" key="1">
    <citation type="journal article" date="2019" name="Int. J. Syst. Evol. Microbiol.">
        <title>The Global Catalogue of Microorganisms (GCM) 10K type strain sequencing project: providing services to taxonomists for standard genome sequencing and annotation.</title>
        <authorList>
            <consortium name="The Broad Institute Genomics Platform"/>
            <consortium name="The Broad Institute Genome Sequencing Center for Infectious Disease"/>
            <person name="Wu L."/>
            <person name="Ma J."/>
        </authorList>
    </citation>
    <scope>NUCLEOTIDE SEQUENCE [LARGE SCALE GENOMIC DNA]</scope>
    <source>
        <strain evidence="9">CCUG 56042</strain>
    </source>
</reference>
<dbReference type="PANTHER" id="PTHR48111">
    <property type="entry name" value="REGULATOR OF RPOS"/>
    <property type="match status" value="1"/>
</dbReference>
<name>A0ABW0JD62_9BURK</name>
<dbReference type="InterPro" id="IPR001789">
    <property type="entry name" value="Sig_transdc_resp-reg_receiver"/>
</dbReference>
<gene>
    <name evidence="8" type="ORF">ACFPTO_18750</name>
</gene>
<dbReference type="SMART" id="SM00448">
    <property type="entry name" value="REC"/>
    <property type="match status" value="1"/>
</dbReference>
<proteinExistence type="predicted"/>
<dbReference type="Pfam" id="PF00486">
    <property type="entry name" value="Trans_reg_C"/>
    <property type="match status" value="1"/>
</dbReference>
<evidence type="ECO:0000256" key="3">
    <source>
        <dbReference type="ARBA" id="ARBA00023125"/>
    </source>
</evidence>
<dbReference type="InterPro" id="IPR039420">
    <property type="entry name" value="WalR-like"/>
</dbReference>
<evidence type="ECO:0000256" key="1">
    <source>
        <dbReference type="ARBA" id="ARBA00022553"/>
    </source>
</evidence>
<dbReference type="Pfam" id="PF00072">
    <property type="entry name" value="Response_reg"/>
    <property type="match status" value="1"/>
</dbReference>
<feature type="modified residue" description="4-aspartylphosphate" evidence="4">
    <location>
        <position position="51"/>
    </location>
</feature>
<sequence length="227" mass="25610">MIVGILEDMVTQANTVAAWLEKAGYEVIVRHDGDSFIALVQNQRVDVLLLDWDVPGKSGVEVMSWVRGQFGGQMPIVIMTHHDGEEDIVYGLNNGADDYLIKPLRERELIARVGAQARKYYPEQRQGKRIEIGHFALDPEAHAALVADVPVELSQREFDLALMLFENVGRIVPKDALIKRIWGGIDRKYDATLATYVSKLRSRLGLRSKNGLVISTIYNHGYRLERV</sequence>
<evidence type="ECO:0000259" key="7">
    <source>
        <dbReference type="PROSITE" id="PS51755"/>
    </source>
</evidence>
<evidence type="ECO:0000313" key="9">
    <source>
        <dbReference type="Proteomes" id="UP001596103"/>
    </source>
</evidence>
<dbReference type="PANTHER" id="PTHR48111:SF40">
    <property type="entry name" value="PHOSPHATE REGULON TRANSCRIPTIONAL REGULATORY PROTEIN PHOB"/>
    <property type="match status" value="1"/>
</dbReference>
<feature type="DNA-binding region" description="OmpR/PhoB-type" evidence="5">
    <location>
        <begin position="127"/>
        <end position="226"/>
    </location>
</feature>
<dbReference type="Gene3D" id="1.10.10.10">
    <property type="entry name" value="Winged helix-like DNA-binding domain superfamily/Winged helix DNA-binding domain"/>
    <property type="match status" value="1"/>
</dbReference>
<evidence type="ECO:0000313" key="8">
    <source>
        <dbReference type="EMBL" id="MFC5430821.1"/>
    </source>
</evidence>
<feature type="domain" description="OmpR/PhoB-type" evidence="7">
    <location>
        <begin position="127"/>
        <end position="226"/>
    </location>
</feature>
<evidence type="ECO:0000259" key="6">
    <source>
        <dbReference type="PROSITE" id="PS50110"/>
    </source>
</evidence>
<feature type="domain" description="Response regulatory" evidence="6">
    <location>
        <begin position="2"/>
        <end position="117"/>
    </location>
</feature>
<dbReference type="SUPFAM" id="SSF52172">
    <property type="entry name" value="CheY-like"/>
    <property type="match status" value="1"/>
</dbReference>
<comment type="caution">
    <text evidence="8">The sequence shown here is derived from an EMBL/GenBank/DDBJ whole genome shotgun (WGS) entry which is preliminary data.</text>
</comment>
<evidence type="ECO:0000256" key="2">
    <source>
        <dbReference type="ARBA" id="ARBA00023012"/>
    </source>
</evidence>
<dbReference type="EMBL" id="JBHSMP010000024">
    <property type="protein sequence ID" value="MFC5430821.1"/>
    <property type="molecule type" value="Genomic_DNA"/>
</dbReference>
<protein>
    <submittedName>
        <fullName evidence="8">Response regulator transcription factor</fullName>
    </submittedName>
</protein>
<dbReference type="PROSITE" id="PS51755">
    <property type="entry name" value="OMPR_PHOB"/>
    <property type="match status" value="1"/>
</dbReference>
<dbReference type="InterPro" id="IPR011006">
    <property type="entry name" value="CheY-like_superfamily"/>
</dbReference>
<keyword evidence="2" id="KW-0902">Two-component regulatory system</keyword>
<dbReference type="Gene3D" id="6.10.250.690">
    <property type="match status" value="1"/>
</dbReference>
<dbReference type="Proteomes" id="UP001596103">
    <property type="component" value="Unassembled WGS sequence"/>
</dbReference>
<dbReference type="PROSITE" id="PS50110">
    <property type="entry name" value="RESPONSE_REGULATORY"/>
    <property type="match status" value="1"/>
</dbReference>
<dbReference type="RefSeq" id="WP_377713592.1">
    <property type="nucleotide sequence ID" value="NZ_JBHSMP010000024.1"/>
</dbReference>